<dbReference type="InterPro" id="IPR039353">
    <property type="entry name" value="TF_Adf1"/>
</dbReference>
<feature type="compositionally biased region" description="Low complexity" evidence="1">
    <location>
        <begin position="290"/>
        <end position="307"/>
    </location>
</feature>
<sequence length="353" mass="40813">MDESDYQFKDENEEEITMVRRSDHYSSDNIPASEKPRWPVAGKKRGRPSCKGADAKEWMDIEIFKLVELWEKKDILYNTKHLMYYNKEERDNAVKYIQKALSENDMHATIEQITDKMTNLKCYYGSQKRNMENMKLNGGDGNYISPWKFFNHLQFLNGHFLQRTPTARRRYIVNHHQHDGPVNYKLTNGTNGKPMVKKEGHLHQFPYESTPNPAKITMVDPYIIHQPKASMVDPYAKPYPDSPTVTIKPYKGHDSGYWDEPPHKVIGRSSPPYTNGVADRKKAGTPPHAPGSRPSSTGSPRSESNSPKMKLKSEDDCFSELICKMLNQIPESEEKAMLRLEMQQKVIALRYRS</sequence>
<dbReference type="EnsemblMetazoa" id="CLYHEMT020512.1">
    <property type="protein sequence ID" value="CLYHEMP020512.1"/>
    <property type="gene ID" value="CLYHEMG020512"/>
</dbReference>
<name>A0A7M5XC15_9CNID</name>
<dbReference type="AlphaFoldDB" id="A0A7M5XC15"/>
<dbReference type="InterPro" id="IPR006578">
    <property type="entry name" value="MADF-dom"/>
</dbReference>
<dbReference type="Pfam" id="PF10545">
    <property type="entry name" value="MADF_DNA_bdg"/>
    <property type="match status" value="1"/>
</dbReference>
<dbReference type="SMART" id="SM00595">
    <property type="entry name" value="MADF"/>
    <property type="match status" value="1"/>
</dbReference>
<feature type="region of interest" description="Disordered" evidence="1">
    <location>
        <begin position="256"/>
        <end position="312"/>
    </location>
</feature>
<accession>A0A7M5XC15</accession>
<dbReference type="PROSITE" id="PS51029">
    <property type="entry name" value="MADF"/>
    <property type="match status" value="1"/>
</dbReference>
<protein>
    <recommendedName>
        <fullName evidence="2">MADF domain-containing protein</fullName>
    </recommendedName>
</protein>
<dbReference type="RefSeq" id="XP_066933506.1">
    <property type="nucleotide sequence ID" value="XM_067077405.1"/>
</dbReference>
<evidence type="ECO:0000259" key="2">
    <source>
        <dbReference type="PROSITE" id="PS51029"/>
    </source>
</evidence>
<proteinExistence type="predicted"/>
<dbReference type="Proteomes" id="UP000594262">
    <property type="component" value="Unplaced"/>
</dbReference>
<keyword evidence="4" id="KW-1185">Reference proteome</keyword>
<dbReference type="PANTHER" id="PTHR12243">
    <property type="entry name" value="MADF DOMAIN TRANSCRIPTION FACTOR"/>
    <property type="match status" value="1"/>
</dbReference>
<evidence type="ECO:0000313" key="3">
    <source>
        <dbReference type="EnsemblMetazoa" id="CLYHEMP020512.1"/>
    </source>
</evidence>
<dbReference type="OrthoDB" id="9909584at2759"/>
<evidence type="ECO:0000313" key="4">
    <source>
        <dbReference type="Proteomes" id="UP000594262"/>
    </source>
</evidence>
<dbReference type="GeneID" id="136821170"/>
<evidence type="ECO:0000256" key="1">
    <source>
        <dbReference type="SAM" id="MobiDB-lite"/>
    </source>
</evidence>
<reference evidence="3" key="1">
    <citation type="submission" date="2021-01" db="UniProtKB">
        <authorList>
            <consortium name="EnsemblMetazoa"/>
        </authorList>
    </citation>
    <scope>IDENTIFICATION</scope>
</reference>
<feature type="region of interest" description="Disordered" evidence="1">
    <location>
        <begin position="21"/>
        <end position="49"/>
    </location>
</feature>
<organism evidence="3 4">
    <name type="scientific">Clytia hemisphaerica</name>
    <dbReference type="NCBI Taxonomy" id="252671"/>
    <lineage>
        <taxon>Eukaryota</taxon>
        <taxon>Metazoa</taxon>
        <taxon>Cnidaria</taxon>
        <taxon>Hydrozoa</taxon>
        <taxon>Hydroidolina</taxon>
        <taxon>Leptothecata</taxon>
        <taxon>Obeliida</taxon>
        <taxon>Clytiidae</taxon>
        <taxon>Clytia</taxon>
    </lineage>
</organism>
<feature type="domain" description="MADF" evidence="2">
    <location>
        <begin position="65"/>
        <end position="161"/>
    </location>
</feature>
<dbReference type="PANTHER" id="PTHR12243:SF67">
    <property type="entry name" value="COREPRESSOR OF PANGOLIN, ISOFORM A-RELATED"/>
    <property type="match status" value="1"/>
</dbReference>